<gene>
    <name evidence="2" type="primary">spoIIIAH</name>
    <name evidence="2" type="ORF">NEOCIP111885_03051</name>
</gene>
<protein>
    <submittedName>
        <fullName evidence="2">Stage III sporulation protein AH</fullName>
    </submittedName>
</protein>
<sequence>MLLKKQTVWLLTMLSLVVVLSVYYITSPEQQKMTDMANVEEKQDGAMTTDVTSSEKDDTIISGIASDEEFETLRMELENFRSERKEKLEAIMASTDLPSDQRNAAYDEFNELDDVAKNEAVIETMIRASLGYEDALVRADGGKIVITVKAEKKSAKAANDIIKLVKDEIGMMQYVTVDFKTEE</sequence>
<dbReference type="Proteomes" id="UP000789845">
    <property type="component" value="Unassembled WGS sequence"/>
</dbReference>
<evidence type="ECO:0000313" key="2">
    <source>
        <dbReference type="EMBL" id="CAG9609309.1"/>
    </source>
</evidence>
<keyword evidence="3" id="KW-1185">Reference proteome</keyword>
<evidence type="ECO:0000313" key="3">
    <source>
        <dbReference type="Proteomes" id="UP000789845"/>
    </source>
</evidence>
<keyword evidence="1" id="KW-0472">Membrane</keyword>
<reference evidence="2" key="1">
    <citation type="submission" date="2021-10" db="EMBL/GenBank/DDBJ databases">
        <authorList>
            <person name="Criscuolo A."/>
        </authorList>
    </citation>
    <scope>NUCLEOTIDE SEQUENCE</scope>
    <source>
        <strain evidence="2">CIP111885</strain>
    </source>
</reference>
<keyword evidence="1" id="KW-1133">Transmembrane helix</keyword>
<evidence type="ECO:0000256" key="1">
    <source>
        <dbReference type="SAM" id="Phobius"/>
    </source>
</evidence>
<dbReference type="AlphaFoldDB" id="A0A9C7GBB7"/>
<name>A0A9C7GBB7_9BACI</name>
<dbReference type="RefSeq" id="WP_230497549.1">
    <property type="nucleotide sequence ID" value="NZ_CAKJTG010000018.1"/>
</dbReference>
<comment type="caution">
    <text evidence="2">The sequence shown here is derived from an EMBL/GenBank/DDBJ whole genome shotgun (WGS) entry which is preliminary data.</text>
</comment>
<dbReference type="InterPro" id="IPR038503">
    <property type="entry name" value="SpoIIIAH_sf"/>
</dbReference>
<dbReference type="Pfam" id="PF12685">
    <property type="entry name" value="SpoIIIAH"/>
    <property type="match status" value="1"/>
</dbReference>
<proteinExistence type="predicted"/>
<dbReference type="Gene3D" id="1.10.287.4300">
    <property type="entry name" value="Stage III sporulation protein AH-like"/>
    <property type="match status" value="1"/>
</dbReference>
<dbReference type="EMBL" id="CAKJTG010000018">
    <property type="protein sequence ID" value="CAG9609309.1"/>
    <property type="molecule type" value="Genomic_DNA"/>
</dbReference>
<dbReference type="InterPro" id="IPR024232">
    <property type="entry name" value="SpoIIIAH"/>
</dbReference>
<keyword evidence="1" id="KW-0812">Transmembrane</keyword>
<organism evidence="2 3">
    <name type="scientific">Pseudoneobacillus rhizosphaerae</name>
    <dbReference type="NCBI Taxonomy" id="2880968"/>
    <lineage>
        <taxon>Bacteria</taxon>
        <taxon>Bacillati</taxon>
        <taxon>Bacillota</taxon>
        <taxon>Bacilli</taxon>
        <taxon>Bacillales</taxon>
        <taxon>Bacillaceae</taxon>
        <taxon>Pseudoneobacillus</taxon>
    </lineage>
</organism>
<feature type="transmembrane region" description="Helical" evidence="1">
    <location>
        <begin position="6"/>
        <end position="26"/>
    </location>
</feature>
<accession>A0A9C7GBB7</accession>